<dbReference type="VEuPathDB" id="VectorBase:CSON015070"/>
<comment type="cofactor">
    <cofactor evidence="17">
        <name>a monovalent cation</name>
        <dbReference type="ChEBI" id="CHEBI:60242"/>
    </cofactor>
    <text evidence="17">A monovalent cation.</text>
</comment>
<evidence type="ECO:0000256" key="13">
    <source>
        <dbReference type="ARBA" id="ARBA00022842"/>
    </source>
</evidence>
<evidence type="ECO:0000256" key="6">
    <source>
        <dbReference type="ARBA" id="ARBA00022490"/>
    </source>
</evidence>
<dbReference type="Gene3D" id="3.40.1190.10">
    <property type="entry name" value="Mur-like, catalytic domain"/>
    <property type="match status" value="1"/>
</dbReference>
<keyword evidence="9 19" id="KW-0479">Metal-binding</keyword>
<keyword evidence="13 19" id="KW-0460">Magnesium</keyword>
<dbReference type="SUPFAM" id="SSF53244">
    <property type="entry name" value="MurD-like peptide ligases, peptide-binding domain"/>
    <property type="match status" value="1"/>
</dbReference>
<evidence type="ECO:0000256" key="15">
    <source>
        <dbReference type="ARBA" id="ARBA00023136"/>
    </source>
</evidence>
<proteinExistence type="inferred from homology"/>
<reference evidence="20" key="1">
    <citation type="submission" date="2018-04" db="EMBL/GenBank/DDBJ databases">
        <authorList>
            <person name="Go L.Y."/>
            <person name="Mitchell J.A."/>
        </authorList>
    </citation>
    <scope>NUCLEOTIDE SEQUENCE</scope>
    <source>
        <tissue evidence="20">Whole organism</tissue>
    </source>
</reference>
<dbReference type="GO" id="GO:0005759">
    <property type="term" value="C:mitochondrial matrix"/>
    <property type="evidence" value="ECO:0007669"/>
    <property type="project" value="UniProtKB-SubCell"/>
</dbReference>
<dbReference type="PANTHER" id="PTHR11136">
    <property type="entry name" value="FOLYLPOLYGLUTAMATE SYNTHASE-RELATED"/>
    <property type="match status" value="1"/>
</dbReference>
<keyword evidence="15" id="KW-0472">Membrane</keyword>
<evidence type="ECO:0000256" key="10">
    <source>
        <dbReference type="ARBA" id="ARBA00022741"/>
    </source>
</evidence>
<dbReference type="PIRSF" id="PIRSF038895">
    <property type="entry name" value="FPGS"/>
    <property type="match status" value="1"/>
</dbReference>
<evidence type="ECO:0000313" key="21">
    <source>
        <dbReference type="EMBL" id="SSX28021.1"/>
    </source>
</evidence>
<evidence type="ECO:0000256" key="3">
    <source>
        <dbReference type="ARBA" id="ARBA00004496"/>
    </source>
</evidence>
<evidence type="ECO:0000256" key="14">
    <source>
        <dbReference type="ARBA" id="ARBA00023128"/>
    </source>
</evidence>
<feature type="binding site" evidence="18">
    <location>
        <position position="372"/>
    </location>
    <ligand>
        <name>ATP</name>
        <dbReference type="ChEBI" id="CHEBI:30616"/>
    </ligand>
</feature>
<dbReference type="EMBL" id="UFQT01000920">
    <property type="protein sequence ID" value="SSX28021.1"/>
    <property type="molecule type" value="Genomic_DNA"/>
</dbReference>
<dbReference type="GO" id="GO:0046872">
    <property type="term" value="F:metal ion binding"/>
    <property type="evidence" value="ECO:0007669"/>
    <property type="project" value="UniProtKB-KW"/>
</dbReference>
<dbReference type="InterPro" id="IPR036565">
    <property type="entry name" value="Mur-like_cat_sf"/>
</dbReference>
<dbReference type="GO" id="GO:0006730">
    <property type="term" value="P:one-carbon metabolic process"/>
    <property type="evidence" value="ECO:0007669"/>
    <property type="project" value="UniProtKB-KW"/>
</dbReference>
<keyword evidence="14" id="KW-0496">Mitochondrion</keyword>
<dbReference type="EMBL" id="UFQS01000920">
    <property type="protein sequence ID" value="SSX07693.1"/>
    <property type="molecule type" value="Genomic_DNA"/>
</dbReference>
<comment type="pathway">
    <text evidence="4 17">Cofactor biosynthesis; tetrahydrofolylpolyglutamate biosynthesis.</text>
</comment>
<dbReference type="UniPathway" id="UPA00850"/>
<keyword evidence="7 17" id="KW-0554">One-carbon metabolism</keyword>
<accession>A0A336KWZ9</accession>
<keyword evidence="11" id="KW-0999">Mitochondrion inner membrane</keyword>
<dbReference type="PANTHER" id="PTHR11136:SF5">
    <property type="entry name" value="FOLYLPOLYGLUTAMATE SYNTHASE, MITOCHONDRIAL"/>
    <property type="match status" value="1"/>
</dbReference>
<dbReference type="InterPro" id="IPR001645">
    <property type="entry name" value="Folylpolyglutamate_synth"/>
</dbReference>
<keyword evidence="12 18" id="KW-0067">ATP-binding</keyword>
<evidence type="ECO:0000256" key="19">
    <source>
        <dbReference type="PIRSR" id="PIRSR038895-2"/>
    </source>
</evidence>
<evidence type="ECO:0000256" key="2">
    <source>
        <dbReference type="ARBA" id="ARBA00004305"/>
    </source>
</evidence>
<dbReference type="GO" id="GO:0004326">
    <property type="term" value="F:tetrahydrofolylpolyglutamate synthase activity"/>
    <property type="evidence" value="ECO:0007669"/>
    <property type="project" value="UniProtKB-EC"/>
</dbReference>
<feature type="binding site" evidence="19">
    <location>
        <position position="242"/>
    </location>
    <ligand>
        <name>Mg(2+)</name>
        <dbReference type="ChEBI" id="CHEBI:18420"/>
        <label>1</label>
    </ligand>
</feature>
<dbReference type="AlphaFoldDB" id="A0A336KWZ9"/>
<dbReference type="Gene3D" id="3.90.190.20">
    <property type="entry name" value="Mur ligase, C-terminal domain"/>
    <property type="match status" value="1"/>
</dbReference>
<comment type="function">
    <text evidence="17">Catalyzes conversion of folates to polyglutamate derivatives allowing concentration of folate compounds in the cell and the intracellular retention of these cofactors, which are important substrates for most of the folate-dependent enzymes that are involved in one-carbon transfer reactions involved in purine, pyrimidine and amino acid synthesis.</text>
</comment>
<dbReference type="PROSITE" id="PS01011">
    <property type="entry name" value="FOLYLPOLYGLU_SYNT_1"/>
    <property type="match status" value="1"/>
</dbReference>
<keyword evidence="6" id="KW-0963">Cytoplasm</keyword>
<gene>
    <name evidence="20" type="primary">CSON015070</name>
</gene>
<feature type="binding site" evidence="19">
    <location>
        <position position="145"/>
    </location>
    <ligand>
        <name>Mg(2+)</name>
        <dbReference type="ChEBI" id="CHEBI:18420"/>
        <label>1</label>
    </ligand>
</feature>
<dbReference type="SUPFAM" id="SSF53623">
    <property type="entry name" value="MurD-like peptide ligases, catalytic domain"/>
    <property type="match status" value="1"/>
</dbReference>
<organism evidence="20">
    <name type="scientific">Culicoides sonorensis</name>
    <name type="common">Biting midge</name>
    <dbReference type="NCBI Taxonomy" id="179676"/>
    <lineage>
        <taxon>Eukaryota</taxon>
        <taxon>Metazoa</taxon>
        <taxon>Ecdysozoa</taxon>
        <taxon>Arthropoda</taxon>
        <taxon>Hexapoda</taxon>
        <taxon>Insecta</taxon>
        <taxon>Pterygota</taxon>
        <taxon>Neoptera</taxon>
        <taxon>Endopterygota</taxon>
        <taxon>Diptera</taxon>
        <taxon>Nematocera</taxon>
        <taxon>Chironomoidea</taxon>
        <taxon>Ceratopogonidae</taxon>
        <taxon>Ceratopogoninae</taxon>
        <taxon>Culicoides</taxon>
        <taxon>Monoculicoides</taxon>
    </lineage>
</organism>
<dbReference type="InterPro" id="IPR018109">
    <property type="entry name" value="Folylpolyglutamate_synth_CS"/>
</dbReference>
<evidence type="ECO:0000256" key="11">
    <source>
        <dbReference type="ARBA" id="ARBA00022792"/>
    </source>
</evidence>
<evidence type="ECO:0000256" key="16">
    <source>
        <dbReference type="ARBA" id="ARBA00047493"/>
    </source>
</evidence>
<dbReference type="GO" id="GO:0005829">
    <property type="term" value="C:cytosol"/>
    <property type="evidence" value="ECO:0007669"/>
    <property type="project" value="TreeGrafter"/>
</dbReference>
<comment type="subcellular location">
    <subcellularLocation>
        <location evidence="3">Cytoplasm</location>
    </subcellularLocation>
    <subcellularLocation>
        <location evidence="1">Mitochondrion inner membrane</location>
    </subcellularLocation>
    <subcellularLocation>
        <location evidence="2">Mitochondrion matrix</location>
    </subcellularLocation>
</comment>
<evidence type="ECO:0000256" key="4">
    <source>
        <dbReference type="ARBA" id="ARBA00005150"/>
    </source>
</evidence>
<keyword evidence="10 18" id="KW-0547">Nucleotide-binding</keyword>
<name>A0A336KWZ9_CULSO</name>
<sequence>MLLYRIICRRRFCSRDLNIIFNHNLNDIKMGFDAMDCVTKRYHSSKVSRKPEVTTNDSYEKAITVLNNLLPNSAFLQNAITQQRSNESLNLEDTVKYLNRAGMTLKDLENLKFIHISGTKGKGSTCALVESILRNHGLRTGFYSSPHLISVTERIRLCGLPISKESFAKYFWTVYGKLKASALHDTDYPPYFKFLTIMCFYVFLYENIDVAIMEVGIGGQYDCTNIIPKTKTVGITSLGLEHTQILGNTIEEIAWQKAGIIKNQSDVFTVKQPNGCIDVIKRRAQEKSAKLFVVPDYDDYLWTREPNVESLKDIKAQQLNTSLAIQLAMNWMHHNLEIGMGNGNILQEDYKIVTKIPEKVVQGIEKCFWPGRCQLLQYQSMNFYLDGAHTSESIQVCSDWFMKCTKDNKPFNKRILIFNMTGPRQTSVMLKLLMDKIKFDFVFFVPNIASISNSSPDMIATDDQLERCKENERTWKELAENQNGRTKSTLIKVLPSILDALNYLEDNLLRIERKIDEKDIEIDILVTGSLHLVGACLMGLEEFDKIKS</sequence>
<reference evidence="21" key="2">
    <citation type="submission" date="2018-07" db="EMBL/GenBank/DDBJ databases">
        <authorList>
            <person name="Quirk P.G."/>
            <person name="Krulwich T.A."/>
        </authorList>
    </citation>
    <scope>NUCLEOTIDE SEQUENCE</scope>
</reference>
<evidence type="ECO:0000256" key="5">
    <source>
        <dbReference type="ARBA" id="ARBA00008276"/>
    </source>
</evidence>
<evidence type="ECO:0000256" key="17">
    <source>
        <dbReference type="PIRNR" id="PIRNR038895"/>
    </source>
</evidence>
<evidence type="ECO:0000256" key="12">
    <source>
        <dbReference type="ARBA" id="ARBA00022840"/>
    </source>
</evidence>
<evidence type="ECO:0000256" key="8">
    <source>
        <dbReference type="ARBA" id="ARBA00022598"/>
    </source>
</evidence>
<evidence type="ECO:0000256" key="1">
    <source>
        <dbReference type="ARBA" id="ARBA00004273"/>
    </source>
</evidence>
<dbReference type="EC" id="6.3.2.17" evidence="17"/>
<comment type="similarity">
    <text evidence="5 17">Belongs to the folylpolyglutamate synthase family.</text>
</comment>
<evidence type="ECO:0000313" key="20">
    <source>
        <dbReference type="EMBL" id="SSX07693.1"/>
    </source>
</evidence>
<dbReference type="PROSITE" id="PS01012">
    <property type="entry name" value="FOLYLPOLYGLU_SYNT_2"/>
    <property type="match status" value="1"/>
</dbReference>
<evidence type="ECO:0000256" key="18">
    <source>
        <dbReference type="PIRSR" id="PIRSR038895-1"/>
    </source>
</evidence>
<dbReference type="InterPro" id="IPR036615">
    <property type="entry name" value="Mur_ligase_C_dom_sf"/>
</dbReference>
<dbReference type="NCBIfam" id="TIGR01499">
    <property type="entry name" value="folC"/>
    <property type="match status" value="1"/>
</dbReference>
<feature type="binding site" evidence="18">
    <location>
        <position position="386"/>
    </location>
    <ligand>
        <name>ATP</name>
        <dbReference type="ChEBI" id="CHEBI:30616"/>
    </ligand>
</feature>
<dbReference type="GO" id="GO:0005524">
    <property type="term" value="F:ATP binding"/>
    <property type="evidence" value="ECO:0007669"/>
    <property type="project" value="UniProtKB-KW"/>
</dbReference>
<keyword evidence="8 17" id="KW-0436">Ligase</keyword>
<comment type="catalytic activity">
    <reaction evidence="16 17">
        <text>(6S)-5,6,7,8-tetrahydrofolyl-(gamma-L-Glu)(n) + L-glutamate + ATP = (6S)-5,6,7,8-tetrahydrofolyl-(gamma-L-Glu)(n+1) + ADP + phosphate + H(+)</text>
        <dbReference type="Rhea" id="RHEA:10580"/>
        <dbReference type="Rhea" id="RHEA-COMP:14738"/>
        <dbReference type="Rhea" id="RHEA-COMP:14740"/>
        <dbReference type="ChEBI" id="CHEBI:15378"/>
        <dbReference type="ChEBI" id="CHEBI:29985"/>
        <dbReference type="ChEBI" id="CHEBI:30616"/>
        <dbReference type="ChEBI" id="CHEBI:43474"/>
        <dbReference type="ChEBI" id="CHEBI:141005"/>
        <dbReference type="ChEBI" id="CHEBI:456216"/>
        <dbReference type="EC" id="6.3.2.17"/>
    </reaction>
</comment>
<protein>
    <recommendedName>
        <fullName evidence="17">Folylpolyglutamate synthase</fullName>
        <ecNumber evidence="17">6.3.2.17</ecNumber>
    </recommendedName>
    <alternativeName>
        <fullName evidence="17">Folylpoly-gamma-glutamate synthetase</fullName>
    </alternativeName>
    <alternativeName>
        <fullName evidence="17">Tetrahydrofolylpolyglutamate synthase</fullName>
    </alternativeName>
</protein>
<dbReference type="InterPro" id="IPR023600">
    <property type="entry name" value="Folylpolyglutamate_synth_euk"/>
</dbReference>
<feature type="binding site" evidence="19">
    <location>
        <position position="214"/>
    </location>
    <ligand>
        <name>Mg(2+)</name>
        <dbReference type="ChEBI" id="CHEBI:18420"/>
        <label>1</label>
    </ligand>
</feature>
<evidence type="ECO:0000256" key="7">
    <source>
        <dbReference type="ARBA" id="ARBA00022563"/>
    </source>
</evidence>
<evidence type="ECO:0000256" key="9">
    <source>
        <dbReference type="ARBA" id="ARBA00022723"/>
    </source>
</evidence>
<dbReference type="GO" id="GO:0005743">
    <property type="term" value="C:mitochondrial inner membrane"/>
    <property type="evidence" value="ECO:0007669"/>
    <property type="project" value="UniProtKB-SubCell"/>
</dbReference>